<dbReference type="PANTHER" id="PTHR48050">
    <property type="entry name" value="STEROL 3-BETA-GLUCOSYLTRANSFERASE"/>
    <property type="match status" value="1"/>
</dbReference>
<dbReference type="GO" id="GO:0016758">
    <property type="term" value="F:hexosyltransferase activity"/>
    <property type="evidence" value="ECO:0007669"/>
    <property type="project" value="UniProtKB-ARBA"/>
</dbReference>
<dbReference type="PANTHER" id="PTHR48050:SF13">
    <property type="entry name" value="STEROL 3-BETA-GLUCOSYLTRANSFERASE UGT80A2"/>
    <property type="match status" value="1"/>
</dbReference>
<dbReference type="Proteomes" id="UP000230161">
    <property type="component" value="Unassembled WGS sequence"/>
</dbReference>
<dbReference type="GO" id="GO:0008194">
    <property type="term" value="F:UDP-glycosyltransferase activity"/>
    <property type="evidence" value="ECO:0007669"/>
    <property type="project" value="InterPro"/>
</dbReference>
<dbReference type="CDD" id="cd03784">
    <property type="entry name" value="GT1_Gtf-like"/>
    <property type="match status" value="1"/>
</dbReference>
<dbReference type="EMBL" id="PGFB01000002">
    <property type="protein sequence ID" value="PJJ63433.1"/>
    <property type="molecule type" value="Genomic_DNA"/>
</dbReference>
<accession>A0A2M9BZC2</accession>
<dbReference type="Gene3D" id="3.40.50.2000">
    <property type="entry name" value="Glycogen Phosphorylase B"/>
    <property type="match status" value="2"/>
</dbReference>
<dbReference type="InterPro" id="IPR010610">
    <property type="entry name" value="EryCIII-like_C"/>
</dbReference>
<feature type="domain" description="Erythromycin biosynthesis protein CIII-like C-terminal" evidence="1">
    <location>
        <begin position="284"/>
        <end position="411"/>
    </location>
</feature>
<organism evidence="2 3">
    <name type="scientific">Compostimonas suwonensis</name>
    <dbReference type="NCBI Taxonomy" id="1048394"/>
    <lineage>
        <taxon>Bacteria</taxon>
        <taxon>Bacillati</taxon>
        <taxon>Actinomycetota</taxon>
        <taxon>Actinomycetes</taxon>
        <taxon>Micrococcales</taxon>
        <taxon>Microbacteriaceae</taxon>
        <taxon>Compostimonas</taxon>
    </lineage>
</organism>
<dbReference type="InterPro" id="IPR050426">
    <property type="entry name" value="Glycosyltransferase_28"/>
</dbReference>
<name>A0A2M9BZC2_9MICO</name>
<evidence type="ECO:0000259" key="1">
    <source>
        <dbReference type="Pfam" id="PF06722"/>
    </source>
</evidence>
<dbReference type="RefSeq" id="WP_211294456.1">
    <property type="nucleotide sequence ID" value="NZ_PGFB01000002.1"/>
</dbReference>
<evidence type="ECO:0000313" key="2">
    <source>
        <dbReference type="EMBL" id="PJJ63433.1"/>
    </source>
</evidence>
<protein>
    <submittedName>
        <fullName evidence="2">MGT family glycosyltransferase</fullName>
    </submittedName>
</protein>
<gene>
    <name evidence="2" type="ORF">CLV54_1098</name>
</gene>
<evidence type="ECO:0000313" key="3">
    <source>
        <dbReference type="Proteomes" id="UP000230161"/>
    </source>
</evidence>
<dbReference type="Pfam" id="PF06722">
    <property type="entry name" value="EryCIII-like_C"/>
    <property type="match status" value="1"/>
</dbReference>
<dbReference type="AlphaFoldDB" id="A0A2M9BZC2"/>
<comment type="caution">
    <text evidence="2">The sequence shown here is derived from an EMBL/GenBank/DDBJ whole genome shotgun (WGS) entry which is preliminary data.</text>
</comment>
<keyword evidence="2" id="KW-0808">Transferase</keyword>
<dbReference type="SUPFAM" id="SSF53756">
    <property type="entry name" value="UDP-Glycosyltransferase/glycogen phosphorylase"/>
    <property type="match status" value="1"/>
</dbReference>
<keyword evidence="3" id="KW-1185">Reference proteome</keyword>
<sequence length="432" mass="47141">MTTALLCSNPLYGHVNPMLAVGRDLAARGDRVIVLTGSRFETATLDSGLEFRSFHGAADFDERDPASFVPDAHRYSGIALSQYQVESTFIRPIPDQWRALSAILAEEQIDVVLIDSLFVGALPLLQRDPGKRLPVLVIGIGPLAQFSVDTPPANSRIRMASGPVARVRNRLLNEMARRVFFAHAQRLAGQLLIEAGGQKPDGFVIEISRLPDRYLQLGPREFEYERRDLSDNIRFVGPLSSARTPGAAESLPDWWGELGDGKPIVHVTQGTLDNHDPSTVIRPTIDALADLDLHVVVSTGRSPIESVGPLPPNARIAEFLPYDQLLPLCDVMVTNGGYGGTLAALAAGVPLVVAGAAEDKPEVAARVDYFGVGIDLRTGRPTAHQVRAAVQRILHDASFRRRAATLRDAIAGYDPFRNIRHEIDTVLTERRL</sequence>
<dbReference type="InterPro" id="IPR002213">
    <property type="entry name" value="UDP_glucos_trans"/>
</dbReference>
<dbReference type="FunFam" id="3.40.50.2000:FF:000072">
    <property type="entry name" value="Glycosyl transferase"/>
    <property type="match status" value="1"/>
</dbReference>
<reference evidence="2 3" key="1">
    <citation type="submission" date="2017-11" db="EMBL/GenBank/DDBJ databases">
        <title>Genomic Encyclopedia of Archaeal and Bacterial Type Strains, Phase II (KMG-II): From Individual Species to Whole Genera.</title>
        <authorList>
            <person name="Goeker M."/>
        </authorList>
    </citation>
    <scope>NUCLEOTIDE SEQUENCE [LARGE SCALE GENOMIC DNA]</scope>
    <source>
        <strain evidence="2 3">DSM 25625</strain>
    </source>
</reference>
<dbReference type="GO" id="GO:0017000">
    <property type="term" value="P:antibiotic biosynthetic process"/>
    <property type="evidence" value="ECO:0007669"/>
    <property type="project" value="UniProtKB-ARBA"/>
</dbReference>
<proteinExistence type="predicted"/>